<dbReference type="AlphaFoldDB" id="A0AAV1STN1"/>
<reference evidence="1 2" key="1">
    <citation type="submission" date="2024-01" db="EMBL/GenBank/DDBJ databases">
        <authorList>
            <person name="Waweru B."/>
        </authorList>
    </citation>
    <scope>NUCLEOTIDE SEQUENCE [LARGE SCALE GENOMIC DNA]</scope>
</reference>
<organism evidence="1 2">
    <name type="scientific">Dovyalis caffra</name>
    <dbReference type="NCBI Taxonomy" id="77055"/>
    <lineage>
        <taxon>Eukaryota</taxon>
        <taxon>Viridiplantae</taxon>
        <taxon>Streptophyta</taxon>
        <taxon>Embryophyta</taxon>
        <taxon>Tracheophyta</taxon>
        <taxon>Spermatophyta</taxon>
        <taxon>Magnoliopsida</taxon>
        <taxon>eudicotyledons</taxon>
        <taxon>Gunneridae</taxon>
        <taxon>Pentapetalae</taxon>
        <taxon>rosids</taxon>
        <taxon>fabids</taxon>
        <taxon>Malpighiales</taxon>
        <taxon>Salicaceae</taxon>
        <taxon>Flacourtieae</taxon>
        <taxon>Dovyalis</taxon>
    </lineage>
</organism>
<name>A0AAV1STN1_9ROSI</name>
<sequence>MIEGKDGDNPQNFEWKSLASIIVEEGNIRIEKKDHVKTIILSTPFKERSKKLWELSVVIKVLGKSVGYRALCIRLETIRNAAKPLRIIDKEIDFSLVRFSTQSNNLHALVGILWLFLVTA</sequence>
<evidence type="ECO:0000313" key="2">
    <source>
        <dbReference type="Proteomes" id="UP001314170"/>
    </source>
</evidence>
<dbReference type="EMBL" id="CAWUPB010001197">
    <property type="protein sequence ID" value="CAK7356044.1"/>
    <property type="molecule type" value="Genomic_DNA"/>
</dbReference>
<gene>
    <name evidence="1" type="ORF">DCAF_LOCUS26310</name>
</gene>
<dbReference type="Proteomes" id="UP001314170">
    <property type="component" value="Unassembled WGS sequence"/>
</dbReference>
<protein>
    <submittedName>
        <fullName evidence="1">Uncharacterized protein</fullName>
    </submittedName>
</protein>
<keyword evidence="2" id="KW-1185">Reference proteome</keyword>
<proteinExistence type="predicted"/>
<evidence type="ECO:0000313" key="1">
    <source>
        <dbReference type="EMBL" id="CAK7356044.1"/>
    </source>
</evidence>
<comment type="caution">
    <text evidence="1">The sequence shown here is derived from an EMBL/GenBank/DDBJ whole genome shotgun (WGS) entry which is preliminary data.</text>
</comment>
<accession>A0AAV1STN1</accession>